<evidence type="ECO:0000256" key="3">
    <source>
        <dbReference type="ARBA" id="ARBA00022490"/>
    </source>
</evidence>
<evidence type="ECO:0000256" key="7">
    <source>
        <dbReference type="SAM" id="Coils"/>
    </source>
</evidence>
<reference evidence="9 10" key="1">
    <citation type="journal article" date="2024" name="BMC Genomics">
        <title>De novo assembly and annotation of Popillia japonica's genome with initial clues to its potential as an invasive pest.</title>
        <authorList>
            <person name="Cucini C."/>
            <person name="Boschi S."/>
            <person name="Funari R."/>
            <person name="Cardaioli E."/>
            <person name="Iannotti N."/>
            <person name="Marturano G."/>
            <person name="Paoli F."/>
            <person name="Bruttini M."/>
            <person name="Carapelli A."/>
            <person name="Frati F."/>
            <person name="Nardi F."/>
        </authorList>
    </citation>
    <scope>NUCLEOTIDE SEQUENCE [LARGE SCALE GENOMIC DNA]</scope>
    <source>
        <strain evidence="9">DMR45628</strain>
    </source>
</reference>
<evidence type="ECO:0000256" key="1">
    <source>
        <dbReference type="ARBA" id="ARBA00004245"/>
    </source>
</evidence>
<feature type="coiled-coil region" evidence="7">
    <location>
        <begin position="189"/>
        <end position="248"/>
    </location>
</feature>
<evidence type="ECO:0000256" key="5">
    <source>
        <dbReference type="ARBA" id="ARBA00023054"/>
    </source>
</evidence>
<feature type="coiled-coil region" evidence="7">
    <location>
        <begin position="1"/>
        <end position="149"/>
    </location>
</feature>
<comment type="caution">
    <text evidence="9">The sequence shown here is derived from an EMBL/GenBank/DDBJ whole genome shotgun (WGS) entry which is preliminary data.</text>
</comment>
<keyword evidence="6" id="KW-0206">Cytoskeleton</keyword>
<organism evidence="9 10">
    <name type="scientific">Popillia japonica</name>
    <name type="common">Japanese beetle</name>
    <dbReference type="NCBI Taxonomy" id="7064"/>
    <lineage>
        <taxon>Eukaryota</taxon>
        <taxon>Metazoa</taxon>
        <taxon>Ecdysozoa</taxon>
        <taxon>Arthropoda</taxon>
        <taxon>Hexapoda</taxon>
        <taxon>Insecta</taxon>
        <taxon>Pterygota</taxon>
        <taxon>Neoptera</taxon>
        <taxon>Endopterygota</taxon>
        <taxon>Coleoptera</taxon>
        <taxon>Polyphaga</taxon>
        <taxon>Scarabaeiformia</taxon>
        <taxon>Scarabaeidae</taxon>
        <taxon>Rutelinae</taxon>
        <taxon>Popillia</taxon>
    </lineage>
</organism>
<dbReference type="PANTHER" id="PTHR13924">
    <property type="entry name" value="TRANSFORMING ACIDIC COILED-COIL CONTAINING PROTEIN 1/2"/>
    <property type="match status" value="1"/>
</dbReference>
<evidence type="ECO:0000256" key="2">
    <source>
        <dbReference type="ARBA" id="ARBA00009423"/>
    </source>
</evidence>
<dbReference type="GO" id="GO:0005737">
    <property type="term" value="C:cytoplasm"/>
    <property type="evidence" value="ECO:0007669"/>
    <property type="project" value="TreeGrafter"/>
</dbReference>
<accession>A0AAW1LU24</accession>
<dbReference type="GO" id="GO:0007052">
    <property type="term" value="P:mitotic spindle organization"/>
    <property type="evidence" value="ECO:0007669"/>
    <property type="project" value="InterPro"/>
</dbReference>
<dbReference type="AlphaFoldDB" id="A0AAW1LU24"/>
<keyword evidence="3" id="KW-0963">Cytoplasm</keyword>
<dbReference type="PANTHER" id="PTHR13924:SF10">
    <property type="entry name" value="TRANSFORMING ACIDIC COILED-COIL PROTEIN, ISOFORM K"/>
    <property type="match status" value="1"/>
</dbReference>
<dbReference type="InterPro" id="IPR007707">
    <property type="entry name" value="TACC_C"/>
</dbReference>
<keyword evidence="10" id="KW-1185">Reference proteome</keyword>
<proteinExistence type="inferred from homology"/>
<feature type="domain" description="Transforming acidic coiled-coil-containing protein C-terminal" evidence="8">
    <location>
        <begin position="70"/>
        <end position="259"/>
    </location>
</feature>
<keyword evidence="5 7" id="KW-0175">Coiled coil</keyword>
<dbReference type="Gene3D" id="6.10.250.3110">
    <property type="match status" value="1"/>
</dbReference>
<comment type="similarity">
    <text evidence="2">Belongs to the TACC family.</text>
</comment>
<gene>
    <name evidence="9" type="ORF">QE152_g10780</name>
</gene>
<protein>
    <submittedName>
        <fullName evidence="9">Transforming acidic coiled-coil-containing protein (TACC), C-terminal</fullName>
    </submittedName>
</protein>
<name>A0AAW1LU24_POPJA</name>
<evidence type="ECO:0000259" key="8">
    <source>
        <dbReference type="Pfam" id="PF05010"/>
    </source>
</evidence>
<dbReference type="EMBL" id="JASPKY010000101">
    <property type="protein sequence ID" value="KAK9737333.1"/>
    <property type="molecule type" value="Genomic_DNA"/>
</dbReference>
<evidence type="ECO:0000313" key="9">
    <source>
        <dbReference type="EMBL" id="KAK9737333.1"/>
    </source>
</evidence>
<comment type="subcellular location">
    <subcellularLocation>
        <location evidence="1">Cytoplasm</location>
        <location evidence="1">Cytoskeleton</location>
    </subcellularLocation>
</comment>
<sequence length="264" mass="30794">MTDLNDKIVLQEQEISDLKLQLNQCQQIRASLELQLRQNEEITIKTEAEAQRKELQYKQELRQLKEKLDAKNEVKEADEINKLKETVDKMKTREEKLLDQLNKLNSDEDGFKQIMDEYEKTISQQVSETEKLKKEHDTAKRHLATLEIAFSDVHQKYERSKTIIEGYKNNEEALQHSLLLANETIKKNEEKYESLKAHAKAQIDKSNKELNLARERYQMEAHKLSAIIKRLEIKNSSLANALEQKTKECGELAALCDEVTGRVE</sequence>
<dbReference type="InterPro" id="IPR039915">
    <property type="entry name" value="TACC"/>
</dbReference>
<keyword evidence="4" id="KW-0597">Phosphoprotein</keyword>
<evidence type="ECO:0000256" key="4">
    <source>
        <dbReference type="ARBA" id="ARBA00022553"/>
    </source>
</evidence>
<dbReference type="Pfam" id="PF05010">
    <property type="entry name" value="TACC_C"/>
    <property type="match status" value="1"/>
</dbReference>
<dbReference type="Gene3D" id="1.20.5.1700">
    <property type="match status" value="1"/>
</dbReference>
<evidence type="ECO:0000256" key="6">
    <source>
        <dbReference type="ARBA" id="ARBA00023212"/>
    </source>
</evidence>
<dbReference type="Proteomes" id="UP001458880">
    <property type="component" value="Unassembled WGS sequence"/>
</dbReference>
<evidence type="ECO:0000313" key="10">
    <source>
        <dbReference type="Proteomes" id="UP001458880"/>
    </source>
</evidence>
<dbReference type="GO" id="GO:0005856">
    <property type="term" value="C:cytoskeleton"/>
    <property type="evidence" value="ECO:0007669"/>
    <property type="project" value="UniProtKB-SubCell"/>
</dbReference>